<dbReference type="EC" id="2.7.11.1" evidence="2"/>
<evidence type="ECO:0000256" key="8">
    <source>
        <dbReference type="ARBA" id="ARBA00022777"/>
    </source>
</evidence>
<dbReference type="PROSITE" id="PS50011">
    <property type="entry name" value="PROTEIN_KINASE_DOM"/>
    <property type="match status" value="1"/>
</dbReference>
<dbReference type="InterPro" id="IPR008271">
    <property type="entry name" value="Ser/Thr_kinase_AS"/>
</dbReference>
<dbReference type="AlphaFoldDB" id="A0AAN7PPX7"/>
<keyword evidence="10" id="KW-0072">Autophagy</keyword>
<keyword evidence="18" id="KW-1185">Reference proteome</keyword>
<dbReference type="InterPro" id="IPR011009">
    <property type="entry name" value="Kinase-like_dom_sf"/>
</dbReference>
<evidence type="ECO:0000256" key="13">
    <source>
        <dbReference type="ARBA" id="ARBA00048679"/>
    </source>
</evidence>
<dbReference type="EMBL" id="JAVRRJ010000018">
    <property type="protein sequence ID" value="KAK5080222.1"/>
    <property type="molecule type" value="Genomic_DNA"/>
</dbReference>
<dbReference type="PANTHER" id="PTHR24348">
    <property type="entry name" value="SERINE/THREONINE-PROTEIN KINASE UNC-51-RELATED"/>
    <property type="match status" value="1"/>
</dbReference>
<dbReference type="GO" id="GO:0061709">
    <property type="term" value="P:reticulophagy"/>
    <property type="evidence" value="ECO:0007669"/>
    <property type="project" value="TreeGrafter"/>
</dbReference>
<evidence type="ECO:0000256" key="9">
    <source>
        <dbReference type="ARBA" id="ARBA00022840"/>
    </source>
</evidence>
<keyword evidence="6" id="KW-0808">Transferase</keyword>
<evidence type="ECO:0000256" key="11">
    <source>
        <dbReference type="ARBA" id="ARBA00030237"/>
    </source>
</evidence>
<dbReference type="GO" id="GO:0000045">
    <property type="term" value="P:autophagosome assembly"/>
    <property type="evidence" value="ECO:0007669"/>
    <property type="project" value="TreeGrafter"/>
</dbReference>
<evidence type="ECO:0000313" key="18">
    <source>
        <dbReference type="Proteomes" id="UP001309876"/>
    </source>
</evidence>
<dbReference type="PANTHER" id="PTHR24348:SF22">
    <property type="entry name" value="NON-SPECIFIC SERINE_THREONINE PROTEIN KINASE"/>
    <property type="match status" value="1"/>
</dbReference>
<dbReference type="PROSITE" id="PS00107">
    <property type="entry name" value="PROTEIN_KINASE_ATP"/>
    <property type="match status" value="1"/>
</dbReference>
<keyword evidence="5" id="KW-0723">Serine/threonine-protein kinase</keyword>
<evidence type="ECO:0000256" key="10">
    <source>
        <dbReference type="ARBA" id="ARBA00023006"/>
    </source>
</evidence>
<evidence type="ECO:0000256" key="14">
    <source>
        <dbReference type="PROSITE-ProRule" id="PRU10141"/>
    </source>
</evidence>
<proteinExistence type="predicted"/>
<dbReference type="GO" id="GO:0004674">
    <property type="term" value="F:protein serine/threonine kinase activity"/>
    <property type="evidence" value="ECO:0007669"/>
    <property type="project" value="UniProtKB-KW"/>
</dbReference>
<keyword evidence="8" id="KW-0418">Kinase</keyword>
<name>A0AAN7PPX7_9EURO</name>
<keyword evidence="9 14" id="KW-0067">ATP-binding</keyword>
<dbReference type="InterPro" id="IPR000719">
    <property type="entry name" value="Prot_kinase_dom"/>
</dbReference>
<dbReference type="PROSITE" id="PS00108">
    <property type="entry name" value="PROTEIN_KINASE_ST"/>
    <property type="match status" value="1"/>
</dbReference>
<dbReference type="Pfam" id="PF00069">
    <property type="entry name" value="Pkinase"/>
    <property type="match status" value="1"/>
</dbReference>
<comment type="caution">
    <text evidence="17">The sequence shown here is derived from an EMBL/GenBank/DDBJ whole genome shotgun (WGS) entry which is preliminary data.</text>
</comment>
<dbReference type="GO" id="GO:0000422">
    <property type="term" value="P:autophagy of mitochondrion"/>
    <property type="evidence" value="ECO:0007669"/>
    <property type="project" value="TreeGrafter"/>
</dbReference>
<dbReference type="GO" id="GO:0005776">
    <property type="term" value="C:autophagosome"/>
    <property type="evidence" value="ECO:0007669"/>
    <property type="project" value="TreeGrafter"/>
</dbReference>
<dbReference type="GO" id="GO:0034045">
    <property type="term" value="C:phagophore assembly site membrane"/>
    <property type="evidence" value="ECO:0007669"/>
    <property type="project" value="UniProtKB-SubCell"/>
</dbReference>
<dbReference type="Proteomes" id="UP001309876">
    <property type="component" value="Unassembled WGS sequence"/>
</dbReference>
<organism evidence="17 18">
    <name type="scientific">Lithohypha guttulata</name>
    <dbReference type="NCBI Taxonomy" id="1690604"/>
    <lineage>
        <taxon>Eukaryota</taxon>
        <taxon>Fungi</taxon>
        <taxon>Dikarya</taxon>
        <taxon>Ascomycota</taxon>
        <taxon>Pezizomycotina</taxon>
        <taxon>Eurotiomycetes</taxon>
        <taxon>Chaetothyriomycetidae</taxon>
        <taxon>Chaetothyriales</taxon>
        <taxon>Trichomeriaceae</taxon>
        <taxon>Lithohypha</taxon>
    </lineage>
</organism>
<evidence type="ECO:0000256" key="3">
    <source>
        <dbReference type="ARBA" id="ARBA00018572"/>
    </source>
</evidence>
<evidence type="ECO:0000256" key="7">
    <source>
        <dbReference type="ARBA" id="ARBA00022741"/>
    </source>
</evidence>
<evidence type="ECO:0000259" key="16">
    <source>
        <dbReference type="PROSITE" id="PS50011"/>
    </source>
</evidence>
<evidence type="ECO:0000313" key="17">
    <source>
        <dbReference type="EMBL" id="KAK5080222.1"/>
    </source>
</evidence>
<dbReference type="GO" id="GO:0042594">
    <property type="term" value="P:response to starvation"/>
    <property type="evidence" value="ECO:0007669"/>
    <property type="project" value="TreeGrafter"/>
</dbReference>
<dbReference type="SMART" id="SM00220">
    <property type="entry name" value="S_TKc"/>
    <property type="match status" value="1"/>
</dbReference>
<sequence length="556" mass="62136">MPPFNPHALALFCLAPLNKRAEEVLAHPLNEPFVSVLENGSLALAIGHIRSKAGTSTLATLGRGNADVFVPGSSISKIQCSFELDLDTKVVMLYDRSHGQTTQVSGVHSTPFEHGRARKILVQRDLNEIIGMGGERRNLIQFIVKWHQDEVITTKKINARHDTALDYEDNPRFARTVDEAATVLPSQRATRLHTPGTQQLTMRYVKIDVLGSGQYGEVHKVIDVDSGKLMALKMLKRPVDARKQELEKWRLSLHYALKREVENLARISHPHIIEYITSQGWDGPEVELFMGLKEGTLEALIEDGDCQDVAELVFHQMLQALDCLSLNDIVHRDVKPENILYTTRPNKQFQFQLGDFGLCNRVVNAKTFAGSPLYMAPEMFQKGEQTHKVDVWSLFVTMLWTLDVGGFRHEWREYQSLSKVHEKVSLLASNEAAVSQIRDMAILNPEGRASAAQMLVKCFDGIGLSTPRDRIPALTTCPIILAVKALPAPTPVRTTRPAYQERKGLQKGRNPAVAAGRYRVEKACHTPQAQAPKTACHPPSKKNLARALTPSRIERL</sequence>
<evidence type="ECO:0000256" key="6">
    <source>
        <dbReference type="ARBA" id="ARBA00022679"/>
    </source>
</evidence>
<evidence type="ECO:0000256" key="5">
    <source>
        <dbReference type="ARBA" id="ARBA00022527"/>
    </source>
</evidence>
<dbReference type="SUPFAM" id="SSF56112">
    <property type="entry name" value="Protein kinase-like (PK-like)"/>
    <property type="match status" value="1"/>
</dbReference>
<dbReference type="InterPro" id="IPR045269">
    <property type="entry name" value="Atg1-like"/>
</dbReference>
<comment type="catalytic activity">
    <reaction evidence="12">
        <text>L-threonyl-[protein] + ATP = O-phospho-L-threonyl-[protein] + ADP + H(+)</text>
        <dbReference type="Rhea" id="RHEA:46608"/>
        <dbReference type="Rhea" id="RHEA-COMP:11060"/>
        <dbReference type="Rhea" id="RHEA-COMP:11605"/>
        <dbReference type="ChEBI" id="CHEBI:15378"/>
        <dbReference type="ChEBI" id="CHEBI:30013"/>
        <dbReference type="ChEBI" id="CHEBI:30616"/>
        <dbReference type="ChEBI" id="CHEBI:61977"/>
        <dbReference type="ChEBI" id="CHEBI:456216"/>
        <dbReference type="EC" id="2.7.11.1"/>
    </reaction>
</comment>
<dbReference type="GO" id="GO:0034727">
    <property type="term" value="P:piecemeal microautophagy of the nucleus"/>
    <property type="evidence" value="ECO:0007669"/>
    <property type="project" value="TreeGrafter"/>
</dbReference>
<gene>
    <name evidence="17" type="ORF">LTR05_008735</name>
</gene>
<evidence type="ECO:0000256" key="4">
    <source>
        <dbReference type="ARBA" id="ARBA00019599"/>
    </source>
</evidence>
<comment type="catalytic activity">
    <reaction evidence="13">
        <text>L-seryl-[protein] + ATP = O-phospho-L-seryl-[protein] + ADP + H(+)</text>
        <dbReference type="Rhea" id="RHEA:17989"/>
        <dbReference type="Rhea" id="RHEA-COMP:9863"/>
        <dbReference type="Rhea" id="RHEA-COMP:11604"/>
        <dbReference type="ChEBI" id="CHEBI:15378"/>
        <dbReference type="ChEBI" id="CHEBI:29999"/>
        <dbReference type="ChEBI" id="CHEBI:30616"/>
        <dbReference type="ChEBI" id="CHEBI:83421"/>
        <dbReference type="ChEBI" id="CHEBI:456216"/>
        <dbReference type="EC" id="2.7.11.1"/>
    </reaction>
</comment>
<feature type="domain" description="Protein kinase" evidence="16">
    <location>
        <begin position="204"/>
        <end position="460"/>
    </location>
</feature>
<comment type="subcellular location">
    <subcellularLocation>
        <location evidence="1">Preautophagosomal structure membrane</location>
        <topology evidence="1">Peripheral membrane protein</topology>
    </subcellularLocation>
</comment>
<protein>
    <recommendedName>
        <fullName evidence="3">Serine/threonine-protein kinase ATG1</fullName>
        <ecNumber evidence="2">2.7.11.1</ecNumber>
    </recommendedName>
    <alternativeName>
        <fullName evidence="11">Autophagy-related protein 1</fullName>
    </alternativeName>
    <alternativeName>
        <fullName evidence="4">Serine/threonine-protein kinase atg1</fullName>
    </alternativeName>
</protein>
<reference evidence="17 18" key="1">
    <citation type="submission" date="2023-08" db="EMBL/GenBank/DDBJ databases">
        <title>Black Yeasts Isolated from many extreme environments.</title>
        <authorList>
            <person name="Coleine C."/>
            <person name="Stajich J.E."/>
            <person name="Selbmann L."/>
        </authorList>
    </citation>
    <scope>NUCLEOTIDE SEQUENCE [LARGE SCALE GENOMIC DNA]</scope>
    <source>
        <strain evidence="17 18">CCFEE 5910</strain>
    </source>
</reference>
<evidence type="ECO:0000256" key="2">
    <source>
        <dbReference type="ARBA" id="ARBA00012513"/>
    </source>
</evidence>
<dbReference type="Gene3D" id="1.10.510.10">
    <property type="entry name" value="Transferase(Phosphotransferase) domain 1"/>
    <property type="match status" value="1"/>
</dbReference>
<dbReference type="GO" id="GO:0005524">
    <property type="term" value="F:ATP binding"/>
    <property type="evidence" value="ECO:0007669"/>
    <property type="project" value="UniProtKB-UniRule"/>
</dbReference>
<dbReference type="GO" id="GO:0005829">
    <property type="term" value="C:cytosol"/>
    <property type="evidence" value="ECO:0007669"/>
    <property type="project" value="TreeGrafter"/>
</dbReference>
<dbReference type="GO" id="GO:0010506">
    <property type="term" value="P:regulation of autophagy"/>
    <property type="evidence" value="ECO:0007669"/>
    <property type="project" value="InterPro"/>
</dbReference>
<dbReference type="InterPro" id="IPR017441">
    <property type="entry name" value="Protein_kinase_ATP_BS"/>
</dbReference>
<evidence type="ECO:0000256" key="12">
    <source>
        <dbReference type="ARBA" id="ARBA00047899"/>
    </source>
</evidence>
<evidence type="ECO:0000256" key="1">
    <source>
        <dbReference type="ARBA" id="ARBA00004623"/>
    </source>
</evidence>
<accession>A0AAN7PPX7</accession>
<evidence type="ECO:0000256" key="15">
    <source>
        <dbReference type="SAM" id="MobiDB-lite"/>
    </source>
</evidence>
<keyword evidence="7 14" id="KW-0547">Nucleotide-binding</keyword>
<feature type="binding site" evidence="14">
    <location>
        <position position="233"/>
    </location>
    <ligand>
        <name>ATP</name>
        <dbReference type="ChEBI" id="CHEBI:30616"/>
    </ligand>
</feature>
<feature type="region of interest" description="Disordered" evidence="15">
    <location>
        <begin position="526"/>
        <end position="556"/>
    </location>
</feature>